<evidence type="ECO:0000256" key="2">
    <source>
        <dbReference type="SAM" id="SignalP"/>
    </source>
</evidence>
<gene>
    <name evidence="3" type="ORF">D3870_11120</name>
</gene>
<name>A0A418X223_9BURK</name>
<comment type="caution">
    <text evidence="3">The sequence shown here is derived from an EMBL/GenBank/DDBJ whole genome shotgun (WGS) entry which is preliminary data.</text>
</comment>
<sequence length="324" mass="35387">MPFREKEKIMRTAGALTIFMGVLAVSVASAQDHGDAHAPARQQAQADIVAALPEDKSAGIGGAQHADSATGTLAFKLRRELRALLSSGAAAAHTQHVARLDDDAKVSSSDEMPDSANARSEPLVRGYSSRPVGPGVSSFLIRSPDTKLERPSFYSRDAYSRRLFLVPAPNWMLQISRGHVSSLDQLDPGGDVRRSIISASYNSQFDEGGWQTTLAWGRHGGRFRESTMGYLAESSLRIARLHTVFGRLEQVGSNDLLRENESMQRQLFKMNKLTIGYVYDAGSGGPVRFDIGGMVSRHAVPQEMASTYGTAPTAYWMFIRLKLQ</sequence>
<evidence type="ECO:0000256" key="1">
    <source>
        <dbReference type="SAM" id="MobiDB-lite"/>
    </source>
</evidence>
<reference evidence="3 4" key="1">
    <citation type="submission" date="2018-09" db="EMBL/GenBank/DDBJ databases">
        <authorList>
            <person name="Zhu H."/>
        </authorList>
    </citation>
    <scope>NUCLEOTIDE SEQUENCE [LARGE SCALE GENOMIC DNA]</scope>
    <source>
        <strain evidence="3 4">K2R10-39</strain>
    </source>
</reference>
<organism evidence="3 4">
    <name type="scientific">Noviherbaspirillum cavernae</name>
    <dbReference type="NCBI Taxonomy" id="2320862"/>
    <lineage>
        <taxon>Bacteria</taxon>
        <taxon>Pseudomonadati</taxon>
        <taxon>Pseudomonadota</taxon>
        <taxon>Betaproteobacteria</taxon>
        <taxon>Burkholderiales</taxon>
        <taxon>Oxalobacteraceae</taxon>
        <taxon>Noviherbaspirillum</taxon>
    </lineage>
</organism>
<keyword evidence="4" id="KW-1185">Reference proteome</keyword>
<accession>A0A418X223</accession>
<protein>
    <submittedName>
        <fullName evidence="3">Uncharacterized protein</fullName>
    </submittedName>
</protein>
<keyword evidence="2" id="KW-0732">Signal</keyword>
<evidence type="ECO:0000313" key="4">
    <source>
        <dbReference type="Proteomes" id="UP000285190"/>
    </source>
</evidence>
<proteinExistence type="predicted"/>
<dbReference type="Proteomes" id="UP000285190">
    <property type="component" value="Unassembled WGS sequence"/>
</dbReference>
<feature type="region of interest" description="Disordered" evidence="1">
    <location>
        <begin position="101"/>
        <end position="129"/>
    </location>
</feature>
<evidence type="ECO:0000313" key="3">
    <source>
        <dbReference type="EMBL" id="RJG06490.1"/>
    </source>
</evidence>
<dbReference type="EMBL" id="QYUN01000002">
    <property type="protein sequence ID" value="RJG06490.1"/>
    <property type="molecule type" value="Genomic_DNA"/>
</dbReference>
<dbReference type="AlphaFoldDB" id="A0A418X223"/>
<feature type="chain" id="PRO_5019023925" evidence="2">
    <location>
        <begin position="31"/>
        <end position="324"/>
    </location>
</feature>
<feature type="signal peptide" evidence="2">
    <location>
        <begin position="1"/>
        <end position="30"/>
    </location>
</feature>